<reference evidence="2 3" key="1">
    <citation type="submission" date="2019-07" db="EMBL/GenBank/DDBJ databases">
        <title>De Novo Assembly of kiwifruit Actinidia rufa.</title>
        <authorList>
            <person name="Sugita-Konishi S."/>
            <person name="Sato K."/>
            <person name="Mori E."/>
            <person name="Abe Y."/>
            <person name="Kisaki G."/>
            <person name="Hamano K."/>
            <person name="Suezawa K."/>
            <person name="Otani M."/>
            <person name="Fukuda T."/>
            <person name="Manabe T."/>
            <person name="Gomi K."/>
            <person name="Tabuchi M."/>
            <person name="Akimitsu K."/>
            <person name="Kataoka I."/>
        </authorList>
    </citation>
    <scope>NUCLEOTIDE SEQUENCE [LARGE SCALE GENOMIC DNA]</scope>
    <source>
        <strain evidence="3">cv. Fuchu</strain>
    </source>
</reference>
<dbReference type="AlphaFoldDB" id="A0A7J0FTI0"/>
<evidence type="ECO:0000313" key="3">
    <source>
        <dbReference type="Proteomes" id="UP000585474"/>
    </source>
</evidence>
<evidence type="ECO:0000256" key="1">
    <source>
        <dbReference type="SAM" id="MobiDB-lite"/>
    </source>
</evidence>
<sequence length="272" mass="28837">MLGKRVAGSAVLRVCWGSSDGWVEWVCRGSLGSSGCYWSTEAAWAEATRFANASAGTAKLGQCLGQGRQCQRSVGAPAAAESIGAPTVGAANEAGVWNEAAAGTADASRRVVSDTRGLLILYKRPQRHVAVANQQPPQQQLWRLPAEPSQHLLSPPPPRSSQLDYYEGSVGMRRLRGQQILVAPNPATAQASQSQQMHSQTQSPLPRLSLEPQQTLDPAALLVPVTGMIALEGAVNLLSHSSSPNLAQHDGAGIGEDNWSLTSEVLEINHRI</sequence>
<dbReference type="EMBL" id="BJWL01000015">
    <property type="protein sequence ID" value="GFZ01727.1"/>
    <property type="molecule type" value="Genomic_DNA"/>
</dbReference>
<name>A0A7J0FTI0_9ERIC</name>
<proteinExistence type="predicted"/>
<organism evidence="2 3">
    <name type="scientific">Actinidia rufa</name>
    <dbReference type="NCBI Taxonomy" id="165716"/>
    <lineage>
        <taxon>Eukaryota</taxon>
        <taxon>Viridiplantae</taxon>
        <taxon>Streptophyta</taxon>
        <taxon>Embryophyta</taxon>
        <taxon>Tracheophyta</taxon>
        <taxon>Spermatophyta</taxon>
        <taxon>Magnoliopsida</taxon>
        <taxon>eudicotyledons</taxon>
        <taxon>Gunneridae</taxon>
        <taxon>Pentapetalae</taxon>
        <taxon>asterids</taxon>
        <taxon>Ericales</taxon>
        <taxon>Actinidiaceae</taxon>
        <taxon>Actinidia</taxon>
    </lineage>
</organism>
<evidence type="ECO:0000313" key="2">
    <source>
        <dbReference type="EMBL" id="GFZ01727.1"/>
    </source>
</evidence>
<dbReference type="Proteomes" id="UP000585474">
    <property type="component" value="Unassembled WGS sequence"/>
</dbReference>
<keyword evidence="3" id="KW-1185">Reference proteome</keyword>
<gene>
    <name evidence="2" type="ORF">Acr_15g0003360</name>
</gene>
<comment type="caution">
    <text evidence="2">The sequence shown here is derived from an EMBL/GenBank/DDBJ whole genome shotgun (WGS) entry which is preliminary data.</text>
</comment>
<protein>
    <submittedName>
        <fullName evidence="2">Uncharacterized protein</fullName>
    </submittedName>
</protein>
<accession>A0A7J0FTI0</accession>
<feature type="compositionally biased region" description="Low complexity" evidence="1">
    <location>
        <begin position="187"/>
        <end position="203"/>
    </location>
</feature>
<feature type="region of interest" description="Disordered" evidence="1">
    <location>
        <begin position="186"/>
        <end position="205"/>
    </location>
</feature>